<dbReference type="EMBL" id="MNUI01000033">
    <property type="protein sequence ID" value="OIN89359.1"/>
    <property type="molecule type" value="Genomic_DNA"/>
</dbReference>
<reference evidence="1 2" key="1">
    <citation type="journal article" date="2016" name="Environ. Microbiol.">
        <title>Genomic resolution of a cold subsurface aquifer community provides metabolic insights for novel microbes adapted to high CO concentrations.</title>
        <authorList>
            <person name="Probst A.J."/>
            <person name="Castelle C.J."/>
            <person name="Singh A."/>
            <person name="Brown C.T."/>
            <person name="Anantharaman K."/>
            <person name="Sharon I."/>
            <person name="Hug L.A."/>
            <person name="Burstein D."/>
            <person name="Emerson J.B."/>
            <person name="Thomas B.C."/>
            <person name="Banfield J.F."/>
        </authorList>
    </citation>
    <scope>NUCLEOTIDE SEQUENCE [LARGE SCALE GENOMIC DNA]</scope>
    <source>
        <strain evidence="1">CG1_02_47_37</strain>
    </source>
</reference>
<dbReference type="STRING" id="1805034.AUJ59_01760"/>
<dbReference type="Proteomes" id="UP000183144">
    <property type="component" value="Unassembled WGS sequence"/>
</dbReference>
<proteinExistence type="predicted"/>
<sequence length="386" mass="42778">MGKDQALCLNPETFYGFDPDKITSKQVLSLWCDEQKTWGSEQPLTIFLSPVDEPMVLNENLLVDKIRIFPDRSTAPHFANETRKMVNGRNIVLIVSMGGNGGAKDKDVRTAARYYRSFGATKILVEATKFLDSREDREFPNEAPTLFAVVKGFSDDRMPDGTRTVAAMVLPDNHSSALFRMAAGLKFPAIGMTGYRFMIRKSGLTEAVRQIGQEFFAQLAPDANRHKTAHSSAEELGIEVVSCRKARDTESGKLIMLNRKEVMARLKNKKHIVVFDDEIATSDTIQLLMNAAAEANPEMEATVLAMHNNLTAGAIVNLKTPVIKRILISDTMMPSLSDEDRNHNVWALPLVPIPVGESLIKVGEHLMTGGSLANLPEGWLPDPWLQ</sequence>
<evidence type="ECO:0008006" key="3">
    <source>
        <dbReference type="Google" id="ProtNLM"/>
    </source>
</evidence>
<dbReference type="Gene3D" id="3.40.50.2020">
    <property type="match status" value="1"/>
</dbReference>
<dbReference type="CDD" id="cd06223">
    <property type="entry name" value="PRTases_typeI"/>
    <property type="match status" value="1"/>
</dbReference>
<comment type="caution">
    <text evidence="1">The sequence shown here is derived from an EMBL/GenBank/DDBJ whole genome shotgun (WGS) entry which is preliminary data.</text>
</comment>
<accession>A0A1J4RR20</accession>
<dbReference type="AlphaFoldDB" id="A0A1J4RR20"/>
<dbReference type="InterPro" id="IPR029057">
    <property type="entry name" value="PRTase-like"/>
</dbReference>
<protein>
    <recommendedName>
        <fullName evidence="3">Phosphoribosyl pyrophosphate synthase</fullName>
    </recommendedName>
</protein>
<dbReference type="SUPFAM" id="SSF53271">
    <property type="entry name" value="PRTase-like"/>
    <property type="match status" value="1"/>
</dbReference>
<organism evidence="1 2">
    <name type="scientific">Candidatus Beckwithbacteria bacterium CG1_02_47_37</name>
    <dbReference type="NCBI Taxonomy" id="1805034"/>
    <lineage>
        <taxon>Bacteria</taxon>
        <taxon>Candidatus Beckwithiibacteriota</taxon>
    </lineage>
</organism>
<evidence type="ECO:0000313" key="1">
    <source>
        <dbReference type="EMBL" id="OIN89359.1"/>
    </source>
</evidence>
<evidence type="ECO:0000313" key="2">
    <source>
        <dbReference type="Proteomes" id="UP000183144"/>
    </source>
</evidence>
<dbReference type="InterPro" id="IPR000836">
    <property type="entry name" value="PRTase_dom"/>
</dbReference>
<name>A0A1J4RR20_9BACT</name>
<gene>
    <name evidence="1" type="ORF">AUJ59_01760</name>
</gene>